<keyword evidence="5 11" id="KW-0227">DNA damage</keyword>
<dbReference type="SUPFAM" id="SSF48334">
    <property type="entry name" value="DNA repair protein MutS, domain III"/>
    <property type="match status" value="1"/>
</dbReference>
<dbReference type="EMBL" id="JAKMXF010000310">
    <property type="protein sequence ID" value="KAI6650646.1"/>
    <property type="molecule type" value="Genomic_DNA"/>
</dbReference>
<dbReference type="PROSITE" id="PS00486">
    <property type="entry name" value="DNA_MISMATCH_REPAIR_2"/>
    <property type="match status" value="1"/>
</dbReference>
<proteinExistence type="inferred from homology"/>
<dbReference type="NCBIfam" id="NF003810">
    <property type="entry name" value="PRK05399.1"/>
    <property type="match status" value="1"/>
</dbReference>
<evidence type="ECO:0000256" key="7">
    <source>
        <dbReference type="ARBA" id="ARBA00023125"/>
    </source>
</evidence>
<feature type="domain" description="DNA mismatch repair proteins mutS family" evidence="12">
    <location>
        <begin position="740"/>
        <end position="756"/>
    </location>
</feature>
<name>A0AAV7JPB1_9METZ</name>
<dbReference type="InterPro" id="IPR007696">
    <property type="entry name" value="DNA_mismatch_repair_MutS_core"/>
</dbReference>
<evidence type="ECO:0000256" key="10">
    <source>
        <dbReference type="ARBA" id="ARBA00029795"/>
    </source>
</evidence>
<dbReference type="SMART" id="SM00534">
    <property type="entry name" value="MUTSac"/>
    <property type="match status" value="1"/>
</dbReference>
<keyword evidence="7 11" id="KW-0238">DNA-binding</keyword>
<dbReference type="Pfam" id="PF05190">
    <property type="entry name" value="MutS_IV"/>
    <property type="match status" value="1"/>
</dbReference>
<dbReference type="Pfam" id="PF00488">
    <property type="entry name" value="MutS_V"/>
    <property type="match status" value="1"/>
</dbReference>
<dbReference type="InterPro" id="IPR016151">
    <property type="entry name" value="DNA_mismatch_repair_MutS_N"/>
</dbReference>
<dbReference type="PIRSF" id="PIRSF005813">
    <property type="entry name" value="MSH2"/>
    <property type="match status" value="1"/>
</dbReference>
<evidence type="ECO:0000313" key="14">
    <source>
        <dbReference type="Proteomes" id="UP001165289"/>
    </source>
</evidence>
<comment type="subcellular location">
    <subcellularLocation>
        <location evidence="1">Nucleus</location>
    </subcellularLocation>
</comment>
<dbReference type="SUPFAM" id="SSF52540">
    <property type="entry name" value="P-loop containing nucleoside triphosphate hydrolases"/>
    <property type="match status" value="1"/>
</dbReference>
<dbReference type="Gene3D" id="3.30.420.110">
    <property type="entry name" value="MutS, connector domain"/>
    <property type="match status" value="1"/>
</dbReference>
<dbReference type="GO" id="GO:0032301">
    <property type="term" value="C:MutSalpha complex"/>
    <property type="evidence" value="ECO:0007669"/>
    <property type="project" value="TreeGrafter"/>
</dbReference>
<dbReference type="InterPro" id="IPR027417">
    <property type="entry name" value="P-loop_NTPase"/>
</dbReference>
<comment type="function">
    <text evidence="11">Component of the post-replicative DNA mismatch repair system (MMR).</text>
</comment>
<dbReference type="Gene3D" id="3.40.1170.10">
    <property type="entry name" value="DNA repair protein MutS, domain I"/>
    <property type="match status" value="1"/>
</dbReference>
<sequence length="998" mass="111848">MASAMEEGGAGGDGDLKLESSTDKGFIENFLSLPVKPDTLIRLFDRGGEYYTLHGSDAVFVAKEILKSTAAVKQFGGERYKLPSLGLSKNMFERVIRELLLIRQYRVEIWQCSTGNHWSPAYTASPGNLHALEDVLFTQFDITQGCGILCLKVSSSTSDRAVTVAACFCDAMLREIGVTSFLDHPVHLTNTEALIVQLKPKEALLLNRPDQESLKKKLESRGVMVSYMQAKNMNPEDGEQTLRRLLSDEVSVSTGVSLGSDVLSCVTGVAGYLELMSRSDDLGKYRLIIIDSAQHLQLDEAAIRALSLEAEPGGVNLGRAGSLISLLDQCRTPQGKRLLRLWIRQPLTDRRRLEERLNLVEALYQDVALRDSLLNLHLRHFPDFYKLTRKLQRGKGNLQDSFKLYMGVRAVPDLLKTIETYEGTHSDLLKASLSDPLLQLSTQLQKLLELVETTLDLDRVNQHEYVIQSSFDEGLGELRIDMDECKEKIDGHVLKVKSRVRQDCGKSIKLDQSSLLGHYMRVTMKESTPITDDPNFIVLEARKEGVRFTTSYLQELSAHYFSLQEQYTTLQVTLVEEVLRIVCGYQDPLIVLNDLIAQLDVLTSFAVASVTAPIPYCKPKLLEKEEKIIILEGARHPCLELQSGVSFIPNDVIFRPDQQMFILITGPNMGGKSTYIRQIGVVVLLAQIGCFVPCSQATISIVDRILARVGASDSQLRGISTFMSEMLETSAILHCSSPYSLILIDELGRGTSTYDGFGIAWSISDHIARNINAYCLFATHFHELTYLASEISSVVNYHVTALTSQDTFTLLYKVKPGPCDQSFGIHVAELANFPKEVIEKAKTKALSLEDSTITIPIQDNTELSKRIKLDKEEGEELIDRIIQQASEIQDRRGSLDYRTSLLSQLNKSDNLVHLMFEYESNDYMTAINDCSYNLSSEYQFQPESPGYSKFPDLDNEQVYPLVDYDLNFGRLITINVHEYSSVISVFLISPNLLKLEKL</sequence>
<evidence type="ECO:0000256" key="11">
    <source>
        <dbReference type="RuleBase" id="RU003756"/>
    </source>
</evidence>
<dbReference type="GO" id="GO:0005524">
    <property type="term" value="F:ATP binding"/>
    <property type="evidence" value="ECO:0007669"/>
    <property type="project" value="UniProtKB-KW"/>
</dbReference>
<dbReference type="GO" id="GO:0030983">
    <property type="term" value="F:mismatched DNA binding"/>
    <property type="evidence" value="ECO:0007669"/>
    <property type="project" value="InterPro"/>
</dbReference>
<accession>A0AAV7JPB1</accession>
<dbReference type="CDD" id="cd03285">
    <property type="entry name" value="ABC_MSH2_euk"/>
    <property type="match status" value="1"/>
</dbReference>
<evidence type="ECO:0000313" key="13">
    <source>
        <dbReference type="EMBL" id="KAI6650646.1"/>
    </source>
</evidence>
<evidence type="ECO:0000256" key="9">
    <source>
        <dbReference type="ARBA" id="ARBA00023242"/>
    </source>
</evidence>
<dbReference type="Gene3D" id="3.40.50.300">
    <property type="entry name" value="P-loop containing nucleotide triphosphate hydrolases"/>
    <property type="match status" value="1"/>
</dbReference>
<keyword evidence="14" id="KW-1185">Reference proteome</keyword>
<evidence type="ECO:0000256" key="3">
    <source>
        <dbReference type="ARBA" id="ARBA00019549"/>
    </source>
</evidence>
<dbReference type="InterPro" id="IPR007695">
    <property type="entry name" value="DNA_mismatch_repair_MutS-lik_N"/>
</dbReference>
<evidence type="ECO:0000256" key="5">
    <source>
        <dbReference type="ARBA" id="ARBA00022763"/>
    </source>
</evidence>
<evidence type="ECO:0000256" key="2">
    <source>
        <dbReference type="ARBA" id="ARBA00006271"/>
    </source>
</evidence>
<reference evidence="13 14" key="1">
    <citation type="journal article" date="2023" name="BMC Biol.">
        <title>The compact genome of the sponge Oopsacas minuta (Hexactinellida) is lacking key metazoan core genes.</title>
        <authorList>
            <person name="Santini S."/>
            <person name="Schenkelaars Q."/>
            <person name="Jourda C."/>
            <person name="Duchesne M."/>
            <person name="Belahbib H."/>
            <person name="Rocher C."/>
            <person name="Selva M."/>
            <person name="Riesgo A."/>
            <person name="Vervoort M."/>
            <person name="Leys S.P."/>
            <person name="Kodjabachian L."/>
            <person name="Le Bivic A."/>
            <person name="Borchiellini C."/>
            <person name="Claverie J.M."/>
            <person name="Renard E."/>
        </authorList>
    </citation>
    <scope>NUCLEOTIDE SEQUENCE [LARGE SCALE GENOMIC DNA]</scope>
    <source>
        <strain evidence="13">SPO-2</strain>
    </source>
</reference>
<dbReference type="GO" id="GO:0006312">
    <property type="term" value="P:mitotic recombination"/>
    <property type="evidence" value="ECO:0007669"/>
    <property type="project" value="TreeGrafter"/>
</dbReference>
<dbReference type="InterPro" id="IPR036187">
    <property type="entry name" value="DNA_mismatch_repair_MutS_sf"/>
</dbReference>
<dbReference type="GO" id="GO:0140664">
    <property type="term" value="F:ATP-dependent DNA damage sensor activity"/>
    <property type="evidence" value="ECO:0007669"/>
    <property type="project" value="InterPro"/>
</dbReference>
<dbReference type="Pfam" id="PF05192">
    <property type="entry name" value="MutS_III"/>
    <property type="match status" value="1"/>
</dbReference>
<dbReference type="PANTHER" id="PTHR11361">
    <property type="entry name" value="DNA MISMATCH REPAIR PROTEIN MUTS FAMILY MEMBER"/>
    <property type="match status" value="1"/>
</dbReference>
<dbReference type="InterPro" id="IPR011184">
    <property type="entry name" value="DNA_mismatch_repair_Msh2"/>
</dbReference>
<dbReference type="InterPro" id="IPR000432">
    <property type="entry name" value="DNA_mismatch_repair_MutS_C"/>
</dbReference>
<dbReference type="InterPro" id="IPR007861">
    <property type="entry name" value="DNA_mismatch_repair_MutS_clamp"/>
</dbReference>
<keyword evidence="6" id="KW-0067">ATP-binding</keyword>
<comment type="similarity">
    <text evidence="2 11">Belongs to the DNA mismatch repair MutS family.</text>
</comment>
<dbReference type="InterPro" id="IPR045076">
    <property type="entry name" value="MutS"/>
</dbReference>
<dbReference type="PANTHER" id="PTHR11361:SF35">
    <property type="entry name" value="DNA MISMATCH REPAIR PROTEIN MSH2"/>
    <property type="match status" value="1"/>
</dbReference>
<dbReference type="InterPro" id="IPR007860">
    <property type="entry name" value="DNA_mmatch_repair_MutS_con_dom"/>
</dbReference>
<evidence type="ECO:0000259" key="12">
    <source>
        <dbReference type="PROSITE" id="PS00486"/>
    </source>
</evidence>
<keyword evidence="4 11" id="KW-0547">Nucleotide-binding</keyword>
<dbReference type="GO" id="GO:0006298">
    <property type="term" value="P:mismatch repair"/>
    <property type="evidence" value="ECO:0007669"/>
    <property type="project" value="InterPro"/>
</dbReference>
<evidence type="ECO:0000256" key="6">
    <source>
        <dbReference type="ARBA" id="ARBA00022840"/>
    </source>
</evidence>
<dbReference type="FunFam" id="3.40.50.300:FF:000523">
    <property type="entry name" value="DNA mismatch repair protein"/>
    <property type="match status" value="1"/>
</dbReference>
<dbReference type="Proteomes" id="UP001165289">
    <property type="component" value="Unassembled WGS sequence"/>
</dbReference>
<keyword evidence="8 11" id="KW-0234">DNA repair</keyword>
<comment type="caution">
    <text evidence="13">The sequence shown here is derived from an EMBL/GenBank/DDBJ whole genome shotgun (WGS) entry which is preliminary data.</text>
</comment>
<dbReference type="AlphaFoldDB" id="A0AAV7JPB1"/>
<keyword evidence="9" id="KW-0539">Nucleus</keyword>
<organism evidence="13 14">
    <name type="scientific">Oopsacas minuta</name>
    <dbReference type="NCBI Taxonomy" id="111878"/>
    <lineage>
        <taxon>Eukaryota</taxon>
        <taxon>Metazoa</taxon>
        <taxon>Porifera</taxon>
        <taxon>Hexactinellida</taxon>
        <taxon>Hexasterophora</taxon>
        <taxon>Lyssacinosida</taxon>
        <taxon>Leucopsacidae</taxon>
        <taxon>Oopsacas</taxon>
    </lineage>
</organism>
<evidence type="ECO:0000256" key="1">
    <source>
        <dbReference type="ARBA" id="ARBA00004123"/>
    </source>
</evidence>
<dbReference type="Gene3D" id="1.10.1420.10">
    <property type="match status" value="2"/>
</dbReference>
<gene>
    <name evidence="13" type="ORF">LOD99_7696</name>
</gene>
<protein>
    <recommendedName>
        <fullName evidence="3">DNA mismatch repair protein Msh2</fullName>
    </recommendedName>
    <alternativeName>
        <fullName evidence="10">MutS protein homolog 2</fullName>
    </alternativeName>
</protein>
<dbReference type="InterPro" id="IPR032642">
    <property type="entry name" value="Msh2_ATP-bd"/>
</dbReference>
<evidence type="ECO:0000256" key="4">
    <source>
        <dbReference type="ARBA" id="ARBA00022741"/>
    </source>
</evidence>
<evidence type="ECO:0000256" key="8">
    <source>
        <dbReference type="ARBA" id="ARBA00023204"/>
    </source>
</evidence>
<dbReference type="Pfam" id="PF01624">
    <property type="entry name" value="MutS_I"/>
    <property type="match status" value="1"/>
</dbReference>
<dbReference type="SMART" id="SM00533">
    <property type="entry name" value="MUTSd"/>
    <property type="match status" value="1"/>
</dbReference>
<dbReference type="Pfam" id="PF05188">
    <property type="entry name" value="MutS_II"/>
    <property type="match status" value="1"/>
</dbReference>
<dbReference type="InterPro" id="IPR036678">
    <property type="entry name" value="MutS_con_dom_sf"/>
</dbReference>